<evidence type="ECO:0000256" key="7">
    <source>
        <dbReference type="ARBA" id="ARBA00022824"/>
    </source>
</evidence>
<dbReference type="Pfam" id="PF19316">
    <property type="entry name" value="PIGO_PIGG"/>
    <property type="match status" value="1"/>
</dbReference>
<dbReference type="Proteomes" id="UP000325780">
    <property type="component" value="Unassembled WGS sequence"/>
</dbReference>
<dbReference type="UniPathway" id="UPA00196"/>
<evidence type="ECO:0000256" key="4">
    <source>
        <dbReference type="ARBA" id="ARBA00022502"/>
    </source>
</evidence>
<evidence type="ECO:0000256" key="5">
    <source>
        <dbReference type="ARBA" id="ARBA00022679"/>
    </source>
</evidence>
<gene>
    <name evidence="13" type="ORF">BDV25DRAFT_168757</name>
</gene>
<dbReference type="PROSITE" id="PS50017">
    <property type="entry name" value="DEATH_DOMAIN"/>
    <property type="match status" value="1"/>
</dbReference>
<feature type="transmembrane region" description="Helical" evidence="11">
    <location>
        <begin position="829"/>
        <end position="854"/>
    </location>
</feature>
<keyword evidence="5" id="KW-0808">Transferase</keyword>
<keyword evidence="6 11" id="KW-0812">Transmembrane</keyword>
<feature type="transmembrane region" description="Helical" evidence="11">
    <location>
        <begin position="568"/>
        <end position="587"/>
    </location>
</feature>
<evidence type="ECO:0000256" key="8">
    <source>
        <dbReference type="ARBA" id="ARBA00022989"/>
    </source>
</evidence>
<evidence type="ECO:0000313" key="13">
    <source>
        <dbReference type="EMBL" id="KAE8153548.1"/>
    </source>
</evidence>
<dbReference type="PANTHER" id="PTHR23071">
    <property type="entry name" value="PHOSPHATIDYLINOSITOL GLYCAN"/>
    <property type="match status" value="1"/>
</dbReference>
<keyword evidence="7" id="KW-0256">Endoplasmic reticulum</keyword>
<dbReference type="Gene3D" id="3.40.720.10">
    <property type="entry name" value="Alkaline Phosphatase, subunit A"/>
    <property type="match status" value="1"/>
</dbReference>
<accession>A0A5N6U4N2</accession>
<dbReference type="InterPro" id="IPR039524">
    <property type="entry name" value="PIGO/GPI13"/>
</dbReference>
<dbReference type="GO" id="GO:0006506">
    <property type="term" value="P:GPI anchor biosynthetic process"/>
    <property type="evidence" value="ECO:0007669"/>
    <property type="project" value="UniProtKB-UniPathway"/>
</dbReference>
<feature type="transmembrane region" description="Helical" evidence="11">
    <location>
        <begin position="743"/>
        <end position="769"/>
    </location>
</feature>
<dbReference type="InterPro" id="IPR002591">
    <property type="entry name" value="Phosphodiest/P_Trfase"/>
</dbReference>
<dbReference type="CDD" id="cd16023">
    <property type="entry name" value="GPI_EPT_3"/>
    <property type="match status" value="1"/>
</dbReference>
<protein>
    <submittedName>
        <fullName evidence="13">Alkaline-phosphatase-like protein</fullName>
    </submittedName>
</protein>
<comment type="subcellular location">
    <subcellularLocation>
        <location evidence="1">Endoplasmic reticulum membrane</location>
        <topology evidence="1">Multi-pass membrane protein</topology>
    </subcellularLocation>
</comment>
<evidence type="ECO:0000256" key="10">
    <source>
        <dbReference type="ARBA" id="ARBA00023180"/>
    </source>
</evidence>
<feature type="transmembrane region" description="Helical" evidence="11">
    <location>
        <begin position="475"/>
        <end position="495"/>
    </location>
</feature>
<dbReference type="OrthoDB" id="272139at2759"/>
<evidence type="ECO:0000259" key="12">
    <source>
        <dbReference type="PROSITE" id="PS50017"/>
    </source>
</evidence>
<evidence type="ECO:0000313" key="14">
    <source>
        <dbReference type="Proteomes" id="UP000325780"/>
    </source>
</evidence>
<dbReference type="SUPFAM" id="SSF53649">
    <property type="entry name" value="Alkaline phosphatase-like"/>
    <property type="match status" value="1"/>
</dbReference>
<sequence length="936" mass="104838">MRIPVLFLWVMLIHIAGLHFFTKGFLLSRWILESKSQCSFPPIETGHHCVQVGAPLLTDSVCWMPKSFDRAIILVIDALRYDFTIPSRHLTPTGKQTNKPFHDSLTVLFETTIRKPHNAMLFPFIADPPTTTLQRLKGLTTGTLPTFIEASSNFAGSALLEDNIVSQLRDAGKRLVHLGDDTWIKLFPDHFVGHLSHAYDSLLVEDLHTVDNGVIQHLYPLLHANDIEWDVIFAHFLGVDHVGHRYGPSHPEMAHKLRQMDSVIRTVMDSVDDNTLLIAMGDHGMDAHGNHGGESDDEVQAALWMYSRREFFGSSGGKPHSIARSTSEKSVLQIDLVPTLSLLLGIPIPFNNLGSPIEEAFIGPHGNDWRQLLSANVLGSAQIERFRVEYTGFQAGSKNLCQWLDTENNASAVTLYHTLHEHQRNILSSYKRVWTQFNTTDMLRGILLLLFTIGFLIVFLNYLDSHVCRSFISAPSALAIGLFMGVVLAWTDIGYREHINVFTNEDLVLGAIISFTVACLRFNDVVGLVRHGCRHLNANLWNYLAIAFIILLSFAFASNSYIVWEGDIVLNFLSTFAILALCASSHISVTQERLLATCISTLFLFLSRIASLTRYCREEQLPFCDTTFYPVRDIFDWRAFASFVIAIIIPRATKMMLKINGRPHTFLRLWFNICLPTALFLNTICGIIISTEEYEWHKRQNRIITAARKALAQSVLAISVLGVSFAFMPVLRRSPQLNVRYEAQLVFSMSILLVCLLVSNATGQVSLAILYTQLLSLRHLLRNSSGNYMIKSTIAALLGSLHFFATGHNATLSSIQWKAAYIPFQELHLLWSPILVIMNTFSGPIVAASILPLLVVPLPSHRQPSPGSTYMRPVVAKALVVHVLVYNVWALATAVWASILRRHLMLFAVFCPRFLMAAALLLIIDVIVSANLAILA</sequence>
<feature type="transmembrane region" description="Helical" evidence="11">
    <location>
        <begin position="635"/>
        <end position="657"/>
    </location>
</feature>
<organism evidence="13 14">
    <name type="scientific">Aspergillus avenaceus</name>
    <dbReference type="NCBI Taxonomy" id="36643"/>
    <lineage>
        <taxon>Eukaryota</taxon>
        <taxon>Fungi</taxon>
        <taxon>Dikarya</taxon>
        <taxon>Ascomycota</taxon>
        <taxon>Pezizomycotina</taxon>
        <taxon>Eurotiomycetes</taxon>
        <taxon>Eurotiomycetidae</taxon>
        <taxon>Eurotiales</taxon>
        <taxon>Aspergillaceae</taxon>
        <taxon>Aspergillus</taxon>
        <taxon>Aspergillus subgen. Circumdati</taxon>
    </lineage>
</organism>
<feature type="transmembrane region" description="Helical" evidence="11">
    <location>
        <begin position="904"/>
        <end position="934"/>
    </location>
</feature>
<feature type="domain" description="Death" evidence="12">
    <location>
        <begin position="366"/>
        <end position="424"/>
    </location>
</feature>
<evidence type="ECO:0000256" key="2">
    <source>
        <dbReference type="ARBA" id="ARBA00004687"/>
    </source>
</evidence>
<feature type="transmembrane region" description="Helical" evidence="11">
    <location>
        <begin position="874"/>
        <end position="897"/>
    </location>
</feature>
<evidence type="ECO:0000256" key="3">
    <source>
        <dbReference type="ARBA" id="ARBA00008695"/>
    </source>
</evidence>
<evidence type="ECO:0000256" key="6">
    <source>
        <dbReference type="ARBA" id="ARBA00022692"/>
    </source>
</evidence>
<evidence type="ECO:0000256" key="1">
    <source>
        <dbReference type="ARBA" id="ARBA00004477"/>
    </source>
</evidence>
<comment type="similarity">
    <text evidence="3">Belongs to the PIGG/PIGN/PIGO family. PIGO subfamily.</text>
</comment>
<reference evidence="13 14" key="1">
    <citation type="submission" date="2019-04" db="EMBL/GenBank/DDBJ databases">
        <title>Friends and foes A comparative genomics study of 23 Aspergillus species from section Flavi.</title>
        <authorList>
            <consortium name="DOE Joint Genome Institute"/>
            <person name="Kjaerbolling I."/>
            <person name="Vesth T."/>
            <person name="Frisvad J.C."/>
            <person name="Nybo J.L."/>
            <person name="Theobald S."/>
            <person name="Kildgaard S."/>
            <person name="Isbrandt T."/>
            <person name="Kuo A."/>
            <person name="Sato A."/>
            <person name="Lyhne E.K."/>
            <person name="Kogle M.E."/>
            <person name="Wiebenga A."/>
            <person name="Kun R.S."/>
            <person name="Lubbers R.J."/>
            <person name="Makela M.R."/>
            <person name="Barry K."/>
            <person name="Chovatia M."/>
            <person name="Clum A."/>
            <person name="Daum C."/>
            <person name="Haridas S."/>
            <person name="He G."/>
            <person name="LaButti K."/>
            <person name="Lipzen A."/>
            <person name="Mondo S."/>
            <person name="Riley R."/>
            <person name="Salamov A."/>
            <person name="Simmons B.A."/>
            <person name="Magnuson J.K."/>
            <person name="Henrissat B."/>
            <person name="Mortensen U.H."/>
            <person name="Larsen T.O."/>
            <person name="Devries R.P."/>
            <person name="Grigoriev I.V."/>
            <person name="Machida M."/>
            <person name="Baker S.E."/>
            <person name="Andersen M.R."/>
        </authorList>
    </citation>
    <scope>NUCLEOTIDE SEQUENCE [LARGE SCALE GENOMIC DNA]</scope>
    <source>
        <strain evidence="13 14">IBT 18842</strain>
    </source>
</reference>
<feature type="transmembrane region" description="Helical" evidence="11">
    <location>
        <begin position="7"/>
        <end position="32"/>
    </location>
</feature>
<dbReference type="GO" id="GO:0005789">
    <property type="term" value="C:endoplasmic reticulum membrane"/>
    <property type="evidence" value="ECO:0007669"/>
    <property type="project" value="UniProtKB-SubCell"/>
</dbReference>
<dbReference type="InterPro" id="IPR000488">
    <property type="entry name" value="Death_dom"/>
</dbReference>
<keyword evidence="9 11" id="KW-0472">Membrane</keyword>
<proteinExistence type="inferred from homology"/>
<dbReference type="InterPro" id="IPR037675">
    <property type="entry name" value="PIG-O_N"/>
</dbReference>
<feature type="transmembrane region" description="Helical" evidence="11">
    <location>
        <begin position="507"/>
        <end position="529"/>
    </location>
</feature>
<dbReference type="Pfam" id="PF01663">
    <property type="entry name" value="Phosphodiest"/>
    <property type="match status" value="1"/>
</dbReference>
<evidence type="ECO:0000256" key="9">
    <source>
        <dbReference type="ARBA" id="ARBA00023136"/>
    </source>
</evidence>
<feature type="transmembrane region" description="Helical" evidence="11">
    <location>
        <begin position="789"/>
        <end position="808"/>
    </location>
</feature>
<comment type="pathway">
    <text evidence="2">Glycolipid biosynthesis; glycosylphosphatidylinositol-anchor biosynthesis.</text>
</comment>
<dbReference type="GO" id="GO:0051377">
    <property type="term" value="F:mannose-ethanolamine phosphotransferase activity"/>
    <property type="evidence" value="ECO:0007669"/>
    <property type="project" value="InterPro"/>
</dbReference>
<keyword evidence="14" id="KW-1185">Reference proteome</keyword>
<name>A0A5N6U4N2_ASPAV</name>
<dbReference type="EMBL" id="ML742038">
    <property type="protein sequence ID" value="KAE8153548.1"/>
    <property type="molecule type" value="Genomic_DNA"/>
</dbReference>
<feature type="transmembrane region" description="Helical" evidence="11">
    <location>
        <begin position="442"/>
        <end position="463"/>
    </location>
</feature>
<feature type="transmembrane region" description="Helical" evidence="11">
    <location>
        <begin position="669"/>
        <end position="690"/>
    </location>
</feature>
<dbReference type="InterPro" id="IPR017850">
    <property type="entry name" value="Alkaline_phosphatase_core_sf"/>
</dbReference>
<feature type="transmembrane region" description="Helical" evidence="11">
    <location>
        <begin position="541"/>
        <end position="562"/>
    </location>
</feature>
<keyword evidence="8 11" id="KW-1133">Transmembrane helix</keyword>
<dbReference type="PANTHER" id="PTHR23071:SF1">
    <property type="entry name" value="GPI ETHANOLAMINE PHOSPHATE TRANSFERASE 3"/>
    <property type="match status" value="1"/>
</dbReference>
<keyword evidence="10" id="KW-0325">Glycoprotein</keyword>
<dbReference type="InterPro" id="IPR045687">
    <property type="entry name" value="PIGG/GPI7_C"/>
</dbReference>
<keyword evidence="4" id="KW-0337">GPI-anchor biosynthesis</keyword>
<feature type="transmembrane region" description="Helical" evidence="11">
    <location>
        <begin position="710"/>
        <end position="731"/>
    </location>
</feature>
<dbReference type="GO" id="GO:0007165">
    <property type="term" value="P:signal transduction"/>
    <property type="evidence" value="ECO:0007669"/>
    <property type="project" value="InterPro"/>
</dbReference>
<dbReference type="AlphaFoldDB" id="A0A5N6U4N2"/>
<evidence type="ECO:0000256" key="11">
    <source>
        <dbReference type="SAM" id="Phobius"/>
    </source>
</evidence>